<organism evidence="2 3">
    <name type="scientific">Candidatus Gottesmanbacteria bacterium RBG_16_52_11</name>
    <dbReference type="NCBI Taxonomy" id="1798374"/>
    <lineage>
        <taxon>Bacteria</taxon>
        <taxon>Candidatus Gottesmaniibacteriota</taxon>
    </lineage>
</organism>
<sequence>MKRILLILTAAFALVFPVYRVLAATATPTAQPKTTGEKVQIDTLMERLATKVAELKQTQRMAIYGTVKTTGVASVTVETKTKNLKIELTDDIKVIQDVSGKRTALNTDDIDQGDSVVIFGEFDATLDLMRAKVIFIQSKLPQNIAGLVSTTDAKNFTFSIKDPLGTEILIDFEKNTRANEWNGGSDIAKSGFSKIKTGNLVYISGYPVPNKTNRFSASRILILPGSAVPEETATPKVTLIPTAKPTGKILPTAKATIGPTEIPAP</sequence>
<dbReference type="STRING" id="1798374.A2Z33_01330"/>
<reference evidence="2 3" key="1">
    <citation type="journal article" date="2016" name="Nat. Commun.">
        <title>Thousands of microbial genomes shed light on interconnected biogeochemical processes in an aquifer system.</title>
        <authorList>
            <person name="Anantharaman K."/>
            <person name="Brown C.T."/>
            <person name="Hug L.A."/>
            <person name="Sharon I."/>
            <person name="Castelle C.J."/>
            <person name="Probst A.J."/>
            <person name="Thomas B.C."/>
            <person name="Singh A."/>
            <person name="Wilkins M.J."/>
            <person name="Karaoz U."/>
            <person name="Brodie E.L."/>
            <person name="Williams K.H."/>
            <person name="Hubbard S.S."/>
            <person name="Banfield J.F."/>
        </authorList>
    </citation>
    <scope>NUCLEOTIDE SEQUENCE [LARGE SCALE GENOMIC DNA]</scope>
</reference>
<name>A0A1F5YP95_9BACT</name>
<evidence type="ECO:0000313" key="2">
    <source>
        <dbReference type="EMBL" id="OGG01873.1"/>
    </source>
</evidence>
<protein>
    <recommendedName>
        <fullName evidence="4">DUF5666 domain-containing protein</fullName>
    </recommendedName>
</protein>
<dbReference type="Proteomes" id="UP000178448">
    <property type="component" value="Unassembled WGS sequence"/>
</dbReference>
<feature type="signal peptide" evidence="1">
    <location>
        <begin position="1"/>
        <end position="23"/>
    </location>
</feature>
<feature type="chain" id="PRO_5009522560" description="DUF5666 domain-containing protein" evidence="1">
    <location>
        <begin position="24"/>
        <end position="265"/>
    </location>
</feature>
<keyword evidence="1" id="KW-0732">Signal</keyword>
<evidence type="ECO:0000313" key="3">
    <source>
        <dbReference type="Proteomes" id="UP000178448"/>
    </source>
</evidence>
<gene>
    <name evidence="2" type="ORF">A2Z33_01330</name>
</gene>
<evidence type="ECO:0000256" key="1">
    <source>
        <dbReference type="SAM" id="SignalP"/>
    </source>
</evidence>
<dbReference type="AlphaFoldDB" id="A0A1F5YP95"/>
<proteinExistence type="predicted"/>
<accession>A0A1F5YP95</accession>
<dbReference type="EMBL" id="MFJD01000009">
    <property type="protein sequence ID" value="OGG01873.1"/>
    <property type="molecule type" value="Genomic_DNA"/>
</dbReference>
<comment type="caution">
    <text evidence="2">The sequence shown here is derived from an EMBL/GenBank/DDBJ whole genome shotgun (WGS) entry which is preliminary data.</text>
</comment>
<evidence type="ECO:0008006" key="4">
    <source>
        <dbReference type="Google" id="ProtNLM"/>
    </source>
</evidence>